<organism evidence="1 2">
    <name type="scientific">Ktedonosporobacter rubrisoli</name>
    <dbReference type="NCBI Taxonomy" id="2509675"/>
    <lineage>
        <taxon>Bacteria</taxon>
        <taxon>Bacillati</taxon>
        <taxon>Chloroflexota</taxon>
        <taxon>Ktedonobacteria</taxon>
        <taxon>Ktedonobacterales</taxon>
        <taxon>Ktedonosporobacteraceae</taxon>
        <taxon>Ktedonosporobacter</taxon>
    </lineage>
</organism>
<proteinExistence type="predicted"/>
<dbReference type="OrthoDB" id="155392at2"/>
<dbReference type="RefSeq" id="WP_129892368.1">
    <property type="nucleotide sequence ID" value="NZ_CP035758.1"/>
</dbReference>
<name>A0A4P6JZP7_KTERU</name>
<sequence>MYRLDFATMKQVMAAHRKTGKLSTTAPGGIVNRREECQIEITLQQGRISWCALRGRSGWSLAGKEAEEALARLGTLRLGWTFTPGSTQLTPPTLPPVQREGIYTSLPRRTGLQVDPQQMLSWPNLHRHVFALADGTKSIAKISDMLSCPSDDVEQAARDLQSIGLIEMLRLDGKK</sequence>
<keyword evidence="2" id="KW-1185">Reference proteome</keyword>
<accession>A0A4P6JZP7</accession>
<dbReference type="EMBL" id="CP035758">
    <property type="protein sequence ID" value="QBD81307.1"/>
    <property type="molecule type" value="Genomic_DNA"/>
</dbReference>
<dbReference type="Gene3D" id="1.10.10.10">
    <property type="entry name" value="Winged helix-like DNA-binding domain superfamily/Winged helix DNA-binding domain"/>
    <property type="match status" value="1"/>
</dbReference>
<dbReference type="AlphaFoldDB" id="A0A4P6JZP7"/>
<reference evidence="1 2" key="1">
    <citation type="submission" date="2019-01" db="EMBL/GenBank/DDBJ databases">
        <title>Ktedonosporobacter rubrisoli SCAWS-G2.</title>
        <authorList>
            <person name="Huang Y."/>
            <person name="Yan B."/>
        </authorList>
    </citation>
    <scope>NUCLEOTIDE SEQUENCE [LARGE SCALE GENOMIC DNA]</scope>
    <source>
        <strain evidence="1 2">SCAWS-G2</strain>
    </source>
</reference>
<dbReference type="KEGG" id="kbs:EPA93_37170"/>
<evidence type="ECO:0000313" key="2">
    <source>
        <dbReference type="Proteomes" id="UP000290365"/>
    </source>
</evidence>
<dbReference type="InterPro" id="IPR036388">
    <property type="entry name" value="WH-like_DNA-bd_sf"/>
</dbReference>
<evidence type="ECO:0000313" key="1">
    <source>
        <dbReference type="EMBL" id="QBD81307.1"/>
    </source>
</evidence>
<dbReference type="Proteomes" id="UP000290365">
    <property type="component" value="Chromosome"/>
</dbReference>
<gene>
    <name evidence="1" type="ORF">EPA93_37170</name>
</gene>
<protein>
    <submittedName>
        <fullName evidence="1">Uncharacterized protein</fullName>
    </submittedName>
</protein>